<sequence>MDSEAISAYLTDLQNQVRAPRPELSAAIRVLAEPLCFLGLLDATTTKENETLPHWGGPIAEPSLVNRQRFIRHLLPNHLDFILDNITIDWFSVLTSAQQSALFDTYFVPSLEPRLQKKAAGNNNSSSIPSDNSSNSNNSNNNHQWDSLVAVVSLQTLVTRINVRFNENHSFLNKTILRLLRKLLETYSLMDFYRGCCDFTRTDTKSALKSGLGSRPTTAGAGSISAVDPIFWDSFLSRLFSIPTRISNAFGLLPKTEIEECFQEAVFFKRQAVQFQSCLDSLSSNNDGVQKGESADGDEDEDINGDNDDRERTTHAKDFAIVMAKLLRLGYGNIVVELVVSALWKSPSVARASEWKLVLTNTPSPGSAQLFLTTLIEYLNRHQLDFCDSSGHHHPMQKHHANSERKELISSAECQLAVVHRAAHLLISIGFDPEMEKEGGNEKVKKRKRMKNENGEMIEWILFQGKVFGLGVLRTLICIQTGWPTGVRSDKDSALARTFKRAVEIWSDSMLVSHASVEYQRYISYQLLLMLKYSEPITDMDLIKVFGFGMVRWLEVDDLKRRQIALVVAEEFSGAVDQAVDFNLEDADVQFARSLVALKDGSQPYNPSALSLFSDSSSEEAEVRSRANGSAVQLDSNSEEDEEDPDEIVDPLARVSIPRDDSEEEEDADDLKPYEMEYESDPDEDVESVKRPKVAAPLYLKDLLSYVKAREDRDKNEVGLKNAAELIRRKAGSLELEEFAGELAIWFIQLRDDFELPNFYKLLEDALIALVFTSPVIVAGVLTSQFYRKGNATGQQLNILNALVLGAHELSGNDRPPLSVPPSSSASAFKKPTIASIVTSISMDRTRRFSQKSRIEASRPTPKANAFSKVAPVFLGGLLGRWGGNRGAGMERGYDALQKAPVLVLKKFVLSLGVLVHFAGNSPHLLPITRELFLFLFALRYHNQPAQSTSGSAQALTAAEASLTSLKLPGDIGITVRPPSSSGSGANSSLSNLSASSLSYNQDLLENILLGLLILVKPSSETLSDDLLLHEFYAEIVECQQWTIELWEHYKLEETGSGGKARVYCAELLERSFEILEKRV</sequence>
<feature type="region of interest" description="Disordered" evidence="2">
    <location>
        <begin position="118"/>
        <end position="140"/>
    </location>
</feature>
<dbReference type="Pfam" id="PF10193">
    <property type="entry name" value="Telomere_reg-2"/>
    <property type="match status" value="1"/>
</dbReference>
<dbReference type="Proteomes" id="UP000749646">
    <property type="component" value="Unassembled WGS sequence"/>
</dbReference>
<reference evidence="4" key="1">
    <citation type="journal article" date="2020" name="Fungal Divers.">
        <title>Resolving the Mortierellaceae phylogeny through synthesis of multi-gene phylogenetics and phylogenomics.</title>
        <authorList>
            <person name="Vandepol N."/>
            <person name="Liber J."/>
            <person name="Desiro A."/>
            <person name="Na H."/>
            <person name="Kennedy M."/>
            <person name="Barry K."/>
            <person name="Grigoriev I.V."/>
            <person name="Miller A.N."/>
            <person name="O'Donnell K."/>
            <person name="Stajich J.E."/>
            <person name="Bonito G."/>
        </authorList>
    </citation>
    <scope>NUCLEOTIDE SEQUENCE</scope>
    <source>
        <strain evidence="4">MES-2147</strain>
    </source>
</reference>
<feature type="compositionally biased region" description="Low complexity" evidence="2">
    <location>
        <begin position="122"/>
        <end position="140"/>
    </location>
</feature>
<dbReference type="InterPro" id="IPR051970">
    <property type="entry name" value="TEL2_Regulation"/>
</dbReference>
<feature type="compositionally biased region" description="Acidic residues" evidence="2">
    <location>
        <begin position="637"/>
        <end position="649"/>
    </location>
</feature>
<feature type="compositionally biased region" description="Acidic residues" evidence="2">
    <location>
        <begin position="295"/>
        <end position="306"/>
    </location>
</feature>
<dbReference type="PANTHER" id="PTHR15830:SF10">
    <property type="entry name" value="TELOMERE LENGTH REGULATION PROTEIN TEL2 HOMOLOG"/>
    <property type="match status" value="1"/>
</dbReference>
<dbReference type="InterPro" id="IPR019337">
    <property type="entry name" value="Telomere_length_regulation_dom"/>
</dbReference>
<evidence type="ECO:0000259" key="3">
    <source>
        <dbReference type="Pfam" id="PF10193"/>
    </source>
</evidence>
<proteinExistence type="inferred from homology"/>
<dbReference type="AlphaFoldDB" id="A0A9P6SV17"/>
<protein>
    <submittedName>
        <fullName evidence="4">TEL2, telomere maintenance protein 2</fullName>
    </submittedName>
</protein>
<dbReference type="GO" id="GO:0051083">
    <property type="term" value="P:'de novo' cotranslational protein folding"/>
    <property type="evidence" value="ECO:0007669"/>
    <property type="project" value="TreeGrafter"/>
</dbReference>
<dbReference type="PANTHER" id="PTHR15830">
    <property type="entry name" value="TELOMERE LENGTH REGULATION PROTEIN TEL2 FAMILY MEMBER"/>
    <property type="match status" value="1"/>
</dbReference>
<name>A0A9P6SV17_9FUNG</name>
<dbReference type="GO" id="GO:0005829">
    <property type="term" value="C:cytosol"/>
    <property type="evidence" value="ECO:0007669"/>
    <property type="project" value="TreeGrafter"/>
</dbReference>
<feature type="region of interest" description="Disordered" evidence="2">
    <location>
        <begin position="284"/>
        <end position="311"/>
    </location>
</feature>
<feature type="compositionally biased region" description="Acidic residues" evidence="2">
    <location>
        <begin position="676"/>
        <end position="686"/>
    </location>
</feature>
<evidence type="ECO:0000313" key="4">
    <source>
        <dbReference type="EMBL" id="KAG0005182.1"/>
    </source>
</evidence>
<dbReference type="InterPro" id="IPR038528">
    <property type="entry name" value="TEL2_C_sf"/>
</dbReference>
<dbReference type="GO" id="GO:0042162">
    <property type="term" value="F:telomeric DNA binding"/>
    <property type="evidence" value="ECO:0007669"/>
    <property type="project" value="TreeGrafter"/>
</dbReference>
<dbReference type="Gene3D" id="1.25.40.720">
    <property type="entry name" value="Telomere length regulation protein 2, C-terminal domain"/>
    <property type="match status" value="1"/>
</dbReference>
<accession>A0A9P6SV17</accession>
<feature type="domain" description="Telomere length regulation protein conserved" evidence="3">
    <location>
        <begin position="697"/>
        <end position="807"/>
    </location>
</feature>
<organism evidence="4 5">
    <name type="scientific">Modicella reniformis</name>
    <dbReference type="NCBI Taxonomy" id="1440133"/>
    <lineage>
        <taxon>Eukaryota</taxon>
        <taxon>Fungi</taxon>
        <taxon>Fungi incertae sedis</taxon>
        <taxon>Mucoromycota</taxon>
        <taxon>Mortierellomycotina</taxon>
        <taxon>Mortierellomycetes</taxon>
        <taxon>Mortierellales</taxon>
        <taxon>Mortierellaceae</taxon>
        <taxon>Modicella</taxon>
    </lineage>
</organism>
<dbReference type="OrthoDB" id="10258062at2759"/>
<dbReference type="GO" id="GO:0051879">
    <property type="term" value="F:Hsp90 protein binding"/>
    <property type="evidence" value="ECO:0007669"/>
    <property type="project" value="TreeGrafter"/>
</dbReference>
<evidence type="ECO:0000256" key="1">
    <source>
        <dbReference type="ARBA" id="ARBA00006133"/>
    </source>
</evidence>
<evidence type="ECO:0000256" key="2">
    <source>
        <dbReference type="SAM" id="MobiDB-lite"/>
    </source>
</evidence>
<comment type="similarity">
    <text evidence="1">Belongs to the TEL2 family.</text>
</comment>
<gene>
    <name evidence="4" type="primary">TELO2</name>
    <name evidence="4" type="ORF">BGZ65_011785</name>
</gene>
<keyword evidence="5" id="KW-1185">Reference proteome</keyword>
<comment type="caution">
    <text evidence="4">The sequence shown here is derived from an EMBL/GenBank/DDBJ whole genome shotgun (WGS) entry which is preliminary data.</text>
</comment>
<feature type="region of interest" description="Disordered" evidence="2">
    <location>
        <begin position="622"/>
        <end position="689"/>
    </location>
</feature>
<evidence type="ECO:0000313" key="5">
    <source>
        <dbReference type="Proteomes" id="UP000749646"/>
    </source>
</evidence>
<dbReference type="EMBL" id="JAAAHW010000206">
    <property type="protein sequence ID" value="KAG0005182.1"/>
    <property type="molecule type" value="Genomic_DNA"/>
</dbReference>